<sequence length="547" mass="63445">MPKPGALQRQVVEEIDEIKAKLALLEGDRKAYFESSRQALDDCKKRVTELRRDNNKLRLQLSDRLSADDHVINQAFQNKPTERAMLANKTTPVAIQTMDYKVSDGSKKLNALKHVTASKQKRLDELQYQYNELARDTAEAQATLEGANKEGQRLRDLENRLDKALLKCNEAEHIKNTYGQIKAKLEDEHLNYGNNLDAMEAEIKRCREEVIELKIMHQDANLAKTAALEELSRQESLVFAERRRRDVELQNMKQVAQEKQLMQEKVEKRIAARESTSNAEDERTSAIGITEEQQKKITDFEEAFKIIKEATGVSDLDEVVLRFENQGETKHHLVDLKIEAQKMITKLREEKDRMQLCYAEMKYTGETKMSNGQKLLEEYKQKVDEEEHRRITVKDDLERSNKVLIQCKSGIEHLHDKLKHIKVSKSTAPQAQIDVSSDEFVLDILSRCEERLLQLLEHLGQVDIEAQLSKMQEEEFQNQIEHKIPLHNVRVKLPQVQKDNVYEDEEDSGDDDADILTRNVIKKQSQQLVDMKTKKRNPKKKKKTKTK</sequence>
<dbReference type="GO" id="GO:0035253">
    <property type="term" value="C:ciliary rootlet"/>
    <property type="evidence" value="ECO:0007669"/>
    <property type="project" value="TreeGrafter"/>
</dbReference>
<feature type="domain" description="ODAD1 central coiled coil region" evidence="4">
    <location>
        <begin position="253"/>
        <end position="419"/>
    </location>
</feature>
<evidence type="ECO:0000256" key="2">
    <source>
        <dbReference type="SAM" id="Coils"/>
    </source>
</evidence>
<dbReference type="Pfam" id="PF21773">
    <property type="entry name" value="ODAD1_CC"/>
    <property type="match status" value="1"/>
</dbReference>
<organism evidence="5">
    <name type="scientific">Schmidtea mediterranea</name>
    <name type="common">Freshwater planarian flatworm</name>
    <dbReference type="NCBI Taxonomy" id="79327"/>
    <lineage>
        <taxon>Eukaryota</taxon>
        <taxon>Metazoa</taxon>
        <taxon>Spiralia</taxon>
        <taxon>Lophotrochozoa</taxon>
        <taxon>Platyhelminthes</taxon>
        <taxon>Rhabditophora</taxon>
        <taxon>Seriata</taxon>
        <taxon>Tricladida</taxon>
        <taxon>Continenticola</taxon>
        <taxon>Geoplanoidea</taxon>
        <taxon>Dugesiidae</taxon>
        <taxon>Schmidtea</taxon>
    </lineage>
</organism>
<dbReference type="GO" id="GO:0097542">
    <property type="term" value="C:ciliary tip"/>
    <property type="evidence" value="ECO:0007669"/>
    <property type="project" value="TreeGrafter"/>
</dbReference>
<name>A0A076Q0C2_SCHMD</name>
<feature type="coiled-coil region" evidence="2">
    <location>
        <begin position="333"/>
        <end position="396"/>
    </location>
</feature>
<keyword evidence="1 2" id="KW-0175">Coiled coil</keyword>
<dbReference type="AlphaFoldDB" id="A0A076Q0C2"/>
<dbReference type="GO" id="GO:0036064">
    <property type="term" value="C:ciliary basal body"/>
    <property type="evidence" value="ECO:0007669"/>
    <property type="project" value="TreeGrafter"/>
</dbReference>
<dbReference type="PANTHER" id="PTHR46518">
    <property type="entry name" value="COILED-COIL DOMAIN-CONTAINING PROTEIN 151"/>
    <property type="match status" value="1"/>
</dbReference>
<dbReference type="GO" id="GO:0003341">
    <property type="term" value="P:cilium movement"/>
    <property type="evidence" value="ECO:0007669"/>
    <property type="project" value="InterPro"/>
</dbReference>
<evidence type="ECO:0000259" key="4">
    <source>
        <dbReference type="Pfam" id="PF21773"/>
    </source>
</evidence>
<dbReference type="InterPro" id="IPR049258">
    <property type="entry name" value="ODAD1_CC"/>
</dbReference>
<dbReference type="GO" id="GO:0036158">
    <property type="term" value="P:outer dynein arm assembly"/>
    <property type="evidence" value="ECO:0007669"/>
    <property type="project" value="InterPro"/>
</dbReference>
<evidence type="ECO:0000256" key="1">
    <source>
        <dbReference type="ARBA" id="ARBA00023054"/>
    </source>
</evidence>
<feature type="region of interest" description="Disordered" evidence="3">
    <location>
        <begin position="523"/>
        <end position="547"/>
    </location>
</feature>
<dbReference type="PANTHER" id="PTHR46518:SF1">
    <property type="entry name" value="OUTER DYNEIN ARM-DOCKING COMPLEX SUBUNIT 3"/>
    <property type="match status" value="1"/>
</dbReference>
<feature type="coiled-coil region" evidence="2">
    <location>
        <begin position="8"/>
        <end position="60"/>
    </location>
</feature>
<protein>
    <submittedName>
        <fullName evidence="5">CCDC151</fullName>
    </submittedName>
</protein>
<reference evidence="5" key="1">
    <citation type="journal article" date="2014" name="Am. J. Hum. Genet.">
        <title>CCDC151 mutations cause Primary Ciliary Dyskinesia by disruption of the Outer Dynein Arm docking complex formation.</title>
        <authorList>
            <person name="Hjeij R."/>
            <person name="Onoufriadis A."/>
            <person name="Watson C.M."/>
            <person name="Slagle C.E."/>
            <person name="Klena N."/>
            <person name="Dougherty G.W."/>
            <person name="Kurkowiak M."/>
            <person name="Loges N.T."/>
            <person name="Diggle C.P."/>
            <person name="Morante N.F.C."/>
            <person name="Gabriel G."/>
            <person name="Lemke K.L."/>
            <person name="Li Y."/>
            <person name="Pennekamp P."/>
            <person name="Menchen T."/>
            <person name="Konert F."/>
            <person name="Marthin J.K."/>
            <person name="Mans D.A."/>
            <person name="Letteboer S.J.F."/>
            <person name="Werner C."/>
            <person name="Burgoyne T."/>
            <person name="Westermann C."/>
            <person name="Rutman A."/>
            <person name="Carr I.M."/>
            <person name="O'Callaghan C."/>
            <person name="Moya E."/>
            <person name="Chung E.M.K."/>
            <person name="Sheridan E."/>
            <person name="Nielsen K.G."/>
            <person name="Roepman R."/>
            <person name="Bartscherer K."/>
            <person name="Burdine R.D."/>
            <person name="Lo C.W."/>
            <person name="Omran H."/>
            <person name="Mitchison H.M."/>
        </authorList>
    </citation>
    <scope>NUCLEOTIDE SEQUENCE</scope>
</reference>
<feature type="compositionally biased region" description="Basic residues" evidence="3">
    <location>
        <begin position="533"/>
        <end position="547"/>
    </location>
</feature>
<feature type="coiled-coil region" evidence="2">
    <location>
        <begin position="123"/>
        <end position="216"/>
    </location>
</feature>
<accession>A0A076Q0C2</accession>
<dbReference type="OrthoDB" id="10255247at2759"/>
<dbReference type="EMBL" id="KM281511">
    <property type="protein sequence ID" value="AIJ50388.1"/>
    <property type="molecule type" value="mRNA"/>
</dbReference>
<evidence type="ECO:0000313" key="5">
    <source>
        <dbReference type="EMBL" id="AIJ50388.1"/>
    </source>
</evidence>
<evidence type="ECO:0000256" key="3">
    <source>
        <dbReference type="SAM" id="MobiDB-lite"/>
    </source>
</evidence>
<dbReference type="InterPro" id="IPR033192">
    <property type="entry name" value="ODAD3"/>
</dbReference>
<proteinExistence type="evidence at transcript level"/>